<gene>
    <name evidence="1" type="ORF">PQR62_23545</name>
</gene>
<protein>
    <recommendedName>
        <fullName evidence="3">Secreted protein</fullName>
    </recommendedName>
</protein>
<reference evidence="1 2" key="1">
    <citation type="journal article" date="2024" name="Chem. Sci.">
        <title>Discovery of megapolipeptins by genome mining of a Burkholderiales bacteria collection.</title>
        <authorList>
            <person name="Paulo B.S."/>
            <person name="Recchia M.J.J."/>
            <person name="Lee S."/>
            <person name="Fergusson C.H."/>
            <person name="Romanowski S.B."/>
            <person name="Hernandez A."/>
            <person name="Krull N."/>
            <person name="Liu D.Y."/>
            <person name="Cavanagh H."/>
            <person name="Bos A."/>
            <person name="Gray C.A."/>
            <person name="Murphy B.T."/>
            <person name="Linington R.G."/>
            <person name="Eustaquio A.S."/>
        </authorList>
    </citation>
    <scope>NUCLEOTIDE SEQUENCE [LARGE SCALE GENOMIC DNA]</scope>
    <source>
        <strain evidence="1 2">RL21-008-BIB-A</strain>
    </source>
</reference>
<sequence>MDVLLVFAFALQGGAWSAIGAGRPRRHSSFVSAFFGLLLMASRRRFRFAGAMLLLTEEFRQMLAALRKISSMFAAALTCQASDGLSAAHDEDGIDTRCKLQIASCES</sequence>
<name>A0ABW9AGV5_9BURK</name>
<accession>A0ABW9AGV5</accession>
<comment type="caution">
    <text evidence="1">The sequence shown here is derived from an EMBL/GenBank/DDBJ whole genome shotgun (WGS) entry which is preliminary data.</text>
</comment>
<keyword evidence="2" id="KW-1185">Reference proteome</keyword>
<dbReference type="RefSeq" id="WP_408160507.1">
    <property type="nucleotide sequence ID" value="NZ_JAQQFM010000013.1"/>
</dbReference>
<evidence type="ECO:0008006" key="3">
    <source>
        <dbReference type="Google" id="ProtNLM"/>
    </source>
</evidence>
<dbReference type="Proteomes" id="UP001629246">
    <property type="component" value="Unassembled WGS sequence"/>
</dbReference>
<proteinExistence type="predicted"/>
<organism evidence="1 2">
    <name type="scientific">Herbaspirillum lusitanum</name>
    <dbReference type="NCBI Taxonomy" id="213312"/>
    <lineage>
        <taxon>Bacteria</taxon>
        <taxon>Pseudomonadati</taxon>
        <taxon>Pseudomonadota</taxon>
        <taxon>Betaproteobacteria</taxon>
        <taxon>Burkholderiales</taxon>
        <taxon>Oxalobacteraceae</taxon>
        <taxon>Herbaspirillum</taxon>
    </lineage>
</organism>
<evidence type="ECO:0000313" key="1">
    <source>
        <dbReference type="EMBL" id="MFL9927267.1"/>
    </source>
</evidence>
<dbReference type="EMBL" id="JAQQFM010000013">
    <property type="protein sequence ID" value="MFL9927267.1"/>
    <property type="molecule type" value="Genomic_DNA"/>
</dbReference>
<evidence type="ECO:0000313" key="2">
    <source>
        <dbReference type="Proteomes" id="UP001629246"/>
    </source>
</evidence>